<comment type="caution">
    <text evidence="1">The sequence shown here is derived from an EMBL/GenBank/DDBJ whole genome shotgun (WGS) entry which is preliminary data.</text>
</comment>
<name>A0A968GEN7_9SPIO</name>
<evidence type="ECO:0000313" key="2">
    <source>
        <dbReference type="Proteomes" id="UP000778951"/>
    </source>
</evidence>
<protein>
    <submittedName>
        <fullName evidence="1">Uncharacterized protein</fullName>
    </submittedName>
</protein>
<reference evidence="1" key="1">
    <citation type="submission" date="2020-03" db="EMBL/GenBank/DDBJ databases">
        <title>Spirochaetal bacteria isolated from arthropods constitute a novel genus Entomospira genus novum within the order Spirochaetales.</title>
        <authorList>
            <person name="Grana-Miraglia L."/>
            <person name="Sikutova S."/>
            <person name="Fingerle V."/>
            <person name="Sing A."/>
            <person name="Castillo-Ramirez S."/>
            <person name="Margos G."/>
            <person name="Rudolf I."/>
        </authorList>
    </citation>
    <scope>NUCLEOTIDE SEQUENCE</scope>
    <source>
        <strain evidence="1">BR149</strain>
    </source>
</reference>
<dbReference type="EMBL" id="JAATLM010000001">
    <property type="protein sequence ID" value="NIZ69123.1"/>
    <property type="molecule type" value="Genomic_DNA"/>
</dbReference>
<dbReference type="AlphaFoldDB" id="A0A968GEN7"/>
<dbReference type="Proteomes" id="UP000778951">
    <property type="component" value="Unassembled WGS sequence"/>
</dbReference>
<evidence type="ECO:0000313" key="1">
    <source>
        <dbReference type="EMBL" id="NIZ69123.1"/>
    </source>
</evidence>
<accession>A0A968GEN7</accession>
<sequence length="228" mass="26256">MRYLLGYFVSIVFASSLFAQQIFVPLEHDFVLFDLDKMKIVYEFNYKKNPFGVRPAISSDGVYLYYTKRFMNNKSLYQRHIATGQEREILAPQPFHGFRLISDSRILLDNNITLTLDNVTSTALASHALQPLSILHPRNRLGYGEDEYFLPTHGGEILEGYLLIDRQQLLINYYFAGQQRAQGYYQWYLFDLSTARLMILPSLRGSASLSGGGASMNERPAIAYIKRR</sequence>
<organism evidence="1 2">
    <name type="scientific">Entomospira culicis</name>
    <dbReference type="NCBI Taxonomy" id="2719989"/>
    <lineage>
        <taxon>Bacteria</taxon>
        <taxon>Pseudomonadati</taxon>
        <taxon>Spirochaetota</taxon>
        <taxon>Spirochaetia</taxon>
        <taxon>Spirochaetales</taxon>
        <taxon>Spirochaetaceae</taxon>
        <taxon>Entomospira</taxon>
    </lineage>
</organism>
<proteinExistence type="predicted"/>
<keyword evidence="2" id="KW-1185">Reference proteome</keyword>
<gene>
    <name evidence="1" type="ORF">HCT48_02705</name>
</gene>
<dbReference type="RefSeq" id="WP_167695224.1">
    <property type="nucleotide sequence ID" value="NZ_CP118181.1"/>
</dbReference>